<organism evidence="2 3">
    <name type="scientific">Rotaria sordida</name>
    <dbReference type="NCBI Taxonomy" id="392033"/>
    <lineage>
        <taxon>Eukaryota</taxon>
        <taxon>Metazoa</taxon>
        <taxon>Spiralia</taxon>
        <taxon>Gnathifera</taxon>
        <taxon>Rotifera</taxon>
        <taxon>Eurotatoria</taxon>
        <taxon>Bdelloidea</taxon>
        <taxon>Philodinida</taxon>
        <taxon>Philodinidae</taxon>
        <taxon>Rotaria</taxon>
    </lineage>
</organism>
<name>A0A815NBA9_9BILA</name>
<evidence type="ECO:0000256" key="1">
    <source>
        <dbReference type="SAM" id="MobiDB-lite"/>
    </source>
</evidence>
<dbReference type="AlphaFoldDB" id="A0A815NBA9"/>
<evidence type="ECO:0000313" key="3">
    <source>
        <dbReference type="Proteomes" id="UP000663882"/>
    </source>
</evidence>
<feature type="region of interest" description="Disordered" evidence="1">
    <location>
        <begin position="21"/>
        <end position="87"/>
    </location>
</feature>
<dbReference type="EMBL" id="CAJNOO010005954">
    <property type="protein sequence ID" value="CAF1434963.1"/>
    <property type="molecule type" value="Genomic_DNA"/>
</dbReference>
<dbReference type="Proteomes" id="UP000663882">
    <property type="component" value="Unassembled WGS sequence"/>
</dbReference>
<comment type="caution">
    <text evidence="2">The sequence shown here is derived from an EMBL/GenBank/DDBJ whole genome shotgun (WGS) entry which is preliminary data.</text>
</comment>
<gene>
    <name evidence="2" type="ORF">RFH988_LOCUS36106</name>
</gene>
<evidence type="ECO:0000313" key="2">
    <source>
        <dbReference type="EMBL" id="CAF1434963.1"/>
    </source>
</evidence>
<sequence length="87" mass="9484">MEPKVIGDDDDHALQETVLDTAAANMKRPDDDEYTDTDGDGGVKGKLPDEEAVEPAEAVGITKKPETVSPKNPTNADEDDEKRNFRN</sequence>
<proteinExistence type="predicted"/>
<reference evidence="2" key="1">
    <citation type="submission" date="2021-02" db="EMBL/GenBank/DDBJ databases">
        <authorList>
            <person name="Nowell W R."/>
        </authorList>
    </citation>
    <scope>NUCLEOTIDE SEQUENCE</scope>
</reference>
<accession>A0A815NBA9</accession>
<protein>
    <submittedName>
        <fullName evidence="2">Uncharacterized protein</fullName>
    </submittedName>
</protein>